<feature type="transmembrane region" description="Helical" evidence="8">
    <location>
        <begin position="68"/>
        <end position="95"/>
    </location>
</feature>
<dbReference type="Pfam" id="PF13727">
    <property type="entry name" value="CoA_binding_3"/>
    <property type="match status" value="1"/>
</dbReference>
<dbReference type="NCBIfam" id="TIGR03025">
    <property type="entry name" value="EPS_sugtrans"/>
    <property type="match status" value="1"/>
</dbReference>
<evidence type="ECO:0000256" key="3">
    <source>
        <dbReference type="ARBA" id="ARBA00022679"/>
    </source>
</evidence>
<proteinExistence type="inferred from homology"/>
<dbReference type="InterPro" id="IPR003362">
    <property type="entry name" value="Bact_transf"/>
</dbReference>
<dbReference type="EMBL" id="CP126970">
    <property type="protein sequence ID" value="WIM70833.1"/>
    <property type="molecule type" value="Genomic_DNA"/>
</dbReference>
<evidence type="ECO:0000256" key="5">
    <source>
        <dbReference type="ARBA" id="ARBA00022989"/>
    </source>
</evidence>
<feature type="compositionally biased region" description="Polar residues" evidence="7">
    <location>
        <begin position="30"/>
        <end position="44"/>
    </location>
</feature>
<dbReference type="InterPro" id="IPR017475">
    <property type="entry name" value="EPS_sugar_tfrase"/>
</dbReference>
<feature type="domain" description="Bacterial sugar transferase" evidence="9">
    <location>
        <begin position="304"/>
        <end position="486"/>
    </location>
</feature>
<evidence type="ECO:0000259" key="9">
    <source>
        <dbReference type="Pfam" id="PF02397"/>
    </source>
</evidence>
<feature type="transmembrane region" description="Helical" evidence="8">
    <location>
        <begin position="307"/>
        <end position="330"/>
    </location>
</feature>
<feature type="region of interest" description="Disordered" evidence="7">
    <location>
        <begin position="1"/>
        <end position="44"/>
    </location>
</feature>
<dbReference type="RefSeq" id="WP_284875413.1">
    <property type="nucleotide sequence ID" value="NZ_CP126970.1"/>
</dbReference>
<evidence type="ECO:0000256" key="7">
    <source>
        <dbReference type="SAM" id="MobiDB-lite"/>
    </source>
</evidence>
<evidence type="ECO:0000256" key="6">
    <source>
        <dbReference type="ARBA" id="ARBA00023136"/>
    </source>
</evidence>
<comment type="similarity">
    <text evidence="2">Belongs to the bacterial sugar transferase family.</text>
</comment>
<keyword evidence="5 8" id="KW-1133">Transmembrane helix</keyword>
<keyword evidence="6 8" id="KW-0472">Membrane</keyword>
<evidence type="ECO:0000256" key="4">
    <source>
        <dbReference type="ARBA" id="ARBA00022692"/>
    </source>
</evidence>
<keyword evidence="11" id="KW-1185">Reference proteome</keyword>
<evidence type="ECO:0000256" key="2">
    <source>
        <dbReference type="ARBA" id="ARBA00006464"/>
    </source>
</evidence>
<organism evidence="10 11">
    <name type="scientific">Corynebacterium suedekumii</name>
    <dbReference type="NCBI Taxonomy" id="3049801"/>
    <lineage>
        <taxon>Bacteria</taxon>
        <taxon>Bacillati</taxon>
        <taxon>Actinomycetota</taxon>
        <taxon>Actinomycetes</taxon>
        <taxon>Mycobacteriales</taxon>
        <taxon>Corynebacteriaceae</taxon>
        <taxon>Corynebacterium</taxon>
    </lineage>
</organism>
<comment type="subcellular location">
    <subcellularLocation>
        <location evidence="1">Membrane</location>
        <topology evidence="1">Multi-pass membrane protein</topology>
    </subcellularLocation>
</comment>
<dbReference type="GO" id="GO:0016740">
    <property type="term" value="F:transferase activity"/>
    <property type="evidence" value="ECO:0007669"/>
    <property type="project" value="UniProtKB-KW"/>
</dbReference>
<dbReference type="EC" id="2.7.8.-" evidence="10"/>
<evidence type="ECO:0000313" key="11">
    <source>
        <dbReference type="Proteomes" id="UP001238805"/>
    </source>
</evidence>
<evidence type="ECO:0000313" key="10">
    <source>
        <dbReference type="EMBL" id="WIM70833.1"/>
    </source>
</evidence>
<accession>A0ABY8VRM1</accession>
<gene>
    <name evidence="10" type="ORF">QP029_03135</name>
</gene>
<evidence type="ECO:0000256" key="1">
    <source>
        <dbReference type="ARBA" id="ARBA00004141"/>
    </source>
</evidence>
<dbReference type="Proteomes" id="UP001238805">
    <property type="component" value="Chromosome"/>
</dbReference>
<protein>
    <submittedName>
        <fullName evidence="10">Sugar transferase</fullName>
        <ecNumber evidence="10">2.7.8.-</ecNumber>
    </submittedName>
</protein>
<dbReference type="PANTHER" id="PTHR30576">
    <property type="entry name" value="COLANIC BIOSYNTHESIS UDP-GLUCOSE LIPID CARRIER TRANSFERASE"/>
    <property type="match status" value="1"/>
</dbReference>
<reference evidence="10 11" key="1">
    <citation type="submission" date="2023-05" db="EMBL/GenBank/DDBJ databases">
        <title>Corynebacterium suedekumii sp. nov. and Corynebacterium breve sp. nov. isolated from raw cow's milk.</title>
        <authorList>
            <person name="Baer M.K."/>
            <person name="Mehl L."/>
            <person name="Hellmuth R."/>
            <person name="Marke G."/>
            <person name="Lipski A."/>
        </authorList>
    </citation>
    <scope>NUCLEOTIDE SEQUENCE [LARGE SCALE GENOMIC DNA]</scope>
    <source>
        <strain evidence="10 11">LM112</strain>
    </source>
</reference>
<dbReference type="Pfam" id="PF02397">
    <property type="entry name" value="Bac_transf"/>
    <property type="match status" value="1"/>
</dbReference>
<sequence>MKKLLTRPDLPTTGDHGAEPADSPADANTVAHTPTSPTVPGQGSHRSMWMRLHSYVAEPWQRLADLTVIALVCAVSGLPYPILTALAVGIAFSVFPHIYRFRLGISSLDELPRRLVAAAAIATIAVSLINPGPESGDILTFAALMAVSLGAVRIVGTVVQRWIRRRRPELLKRTLILGSCDLGRDLGTTLRENPEYGLRPLAIVDRASALSPDVPSIAVDVLDSDFPKLLQQHQAETVIIAFSDYNEEQLVSTLRACVREESDLYIIPRLHQVHDRDELTESIGAVPLRRINRSAHRSLAWQLKRPFDIVVSLLAMIPLAPVMAVLALLVKLDNPSAPVLFRQTRIGLDGKPFELLKFRSMSPATPNEGDTRWSIAGDQRISRLGRIMRRFSLDEFPQILNVIRGDMALVGPRPERPKFVELFGEEYAGYHARHRVPVGLTGWAAINGLRGDTSIADRVLYDNDYIENWSPWLDLKILVLTFRAVVGGTGA</sequence>
<keyword evidence="4 8" id="KW-0812">Transmembrane</keyword>
<dbReference type="PANTHER" id="PTHR30576:SF0">
    <property type="entry name" value="UNDECAPRENYL-PHOSPHATE N-ACETYLGALACTOSAMINYL 1-PHOSPHATE TRANSFERASE-RELATED"/>
    <property type="match status" value="1"/>
</dbReference>
<dbReference type="Gene3D" id="3.40.50.720">
    <property type="entry name" value="NAD(P)-binding Rossmann-like Domain"/>
    <property type="match status" value="1"/>
</dbReference>
<name>A0ABY8VRM1_9CORY</name>
<evidence type="ECO:0000256" key="8">
    <source>
        <dbReference type="SAM" id="Phobius"/>
    </source>
</evidence>
<feature type="transmembrane region" description="Helical" evidence="8">
    <location>
        <begin position="138"/>
        <end position="163"/>
    </location>
</feature>
<keyword evidence="3 10" id="KW-0808">Transferase</keyword>